<dbReference type="Gene3D" id="3.30.70.100">
    <property type="match status" value="1"/>
</dbReference>
<evidence type="ECO:0000256" key="1">
    <source>
        <dbReference type="ARBA" id="ARBA00004651"/>
    </source>
</evidence>
<keyword evidence="6 8" id="KW-0472">Membrane</keyword>
<evidence type="ECO:0000313" key="12">
    <source>
        <dbReference type="EMBL" id="RZS70451.1"/>
    </source>
</evidence>
<evidence type="ECO:0000259" key="10">
    <source>
        <dbReference type="Pfam" id="PF12607"/>
    </source>
</evidence>
<evidence type="ECO:0000259" key="11">
    <source>
        <dbReference type="Pfam" id="PF21082"/>
    </source>
</evidence>
<dbReference type="Pfam" id="PF00924">
    <property type="entry name" value="MS_channel_2nd"/>
    <property type="match status" value="1"/>
</dbReference>
<dbReference type="GO" id="GO:0008381">
    <property type="term" value="F:mechanosensitive monoatomic ion channel activity"/>
    <property type="evidence" value="ECO:0007669"/>
    <property type="project" value="UniProtKB-ARBA"/>
</dbReference>
<evidence type="ECO:0000259" key="9">
    <source>
        <dbReference type="Pfam" id="PF00924"/>
    </source>
</evidence>
<feature type="transmembrane region" description="Helical" evidence="8">
    <location>
        <begin position="545"/>
        <end position="567"/>
    </location>
</feature>
<dbReference type="GO" id="GO:0005886">
    <property type="term" value="C:plasma membrane"/>
    <property type="evidence" value="ECO:0007669"/>
    <property type="project" value="UniProtKB-SubCell"/>
</dbReference>
<organism evidence="12 13">
    <name type="scientific">Kerstersia gyiorum</name>
    <dbReference type="NCBI Taxonomy" id="206506"/>
    <lineage>
        <taxon>Bacteria</taxon>
        <taxon>Pseudomonadati</taxon>
        <taxon>Pseudomonadota</taxon>
        <taxon>Betaproteobacteria</taxon>
        <taxon>Burkholderiales</taxon>
        <taxon>Alcaligenaceae</taxon>
        <taxon>Kerstersia</taxon>
    </lineage>
</organism>
<feature type="transmembrane region" description="Helical" evidence="8">
    <location>
        <begin position="614"/>
        <end position="641"/>
    </location>
</feature>
<dbReference type="SUPFAM" id="SSF82689">
    <property type="entry name" value="Mechanosensitive channel protein MscS (YggB), C-terminal domain"/>
    <property type="match status" value="1"/>
</dbReference>
<feature type="domain" description="Mechanosensitive ion channel MscS" evidence="9">
    <location>
        <begin position="630"/>
        <end position="695"/>
    </location>
</feature>
<name>A0A4Q7MRN6_9BURK</name>
<protein>
    <submittedName>
        <fullName evidence="12">Small-conductance mechanosensitive channel</fullName>
    </submittedName>
</protein>
<dbReference type="InterPro" id="IPR011066">
    <property type="entry name" value="MscS_channel_C_sf"/>
</dbReference>
<dbReference type="PANTHER" id="PTHR30347:SF9">
    <property type="entry name" value="MINICONDUCTANCE MECHANOSENSITIVE CHANNEL MSCM"/>
    <property type="match status" value="1"/>
</dbReference>
<feature type="transmembrane region" description="Helical" evidence="8">
    <location>
        <begin position="211"/>
        <end position="231"/>
    </location>
</feature>
<dbReference type="InterPro" id="IPR010920">
    <property type="entry name" value="LSM_dom_sf"/>
</dbReference>
<keyword evidence="5 8" id="KW-1133">Transmembrane helix</keyword>
<sequence>MHRLRFPVSPGLRPVLFLLLCLALWLGTVLPPAAAARPAATPDFPWSAQLADARSRIDNIKTQVQATPEDEHLQALRLEALQAYRQASDAIQEITPTLANLQERQRELGNAPDGATEAAVLAEERKRLDNEAGSLEAQARLANLIALDATQALESIGAQRRELFNARLGQRSYTVLSGAFWSDLASTTPLDTMRSRGLLAETGSTLAGLSVWQWAGAAAWLVFMLAAGSILQRRFWHYSATQVPPGRLRRAVHGWTRVFLAVAVPTLLLEGFSLGLSWVSPPSAPARDFITGMIGTVGFCGYIIGLGQGLLMPRHSSWRLLSMQDETAQALRHLPFCAALFICLTWLAENLAALASVRLSIIVLIHSVAGLALILVLGGVLKKLSQLQRNMPDGKALSEAPWLTRLIVRRRGLVLAAAWLALVFSLGSLLVGYVALATFILKQIIWSSVVLGTAFLVSITATDLSQLPLWQRTGPQEDDDAGNRGDTPLRPWMVLLAGIVQMSIALCALLLLFAPYGQGPLDIYEHLERLRGSLSIGDIHLRPAAIIQGLLLLLLGVAAVKAMQHWLAHHLLPATRMERGMQASTSTLAGYLGYVVVVATALSASGVGLERVTWIASALSVGIGFGLQAIVQNFVSGLILLTERPVKVGDWVSLSGVEGDIRRINVRATEIQMSDRSRIVVPNSEFITKIVRNVTPLNALGRVQIKLPLPVDTDTTKARAILLEALAQEPAILKTPAPEVYLDDISSSSLLFNAVAYVSSPRAAYAARSRVLFDSLRRLREAGIAMSSPSTMLLAPAGIMPGTQQPPSQPAPPAQP</sequence>
<dbReference type="InterPro" id="IPR011014">
    <property type="entry name" value="MscS_channel_TM-2"/>
</dbReference>
<evidence type="ECO:0000313" key="13">
    <source>
        <dbReference type="Proteomes" id="UP000292039"/>
    </source>
</evidence>
<gene>
    <name evidence="12" type="ORF">EV679_1858</name>
</gene>
<reference evidence="12 13" key="1">
    <citation type="submission" date="2019-02" db="EMBL/GenBank/DDBJ databases">
        <title>Genomic Encyclopedia of Type Strains, Phase IV (KMG-IV): sequencing the most valuable type-strain genomes for metagenomic binning, comparative biology and taxonomic classification.</title>
        <authorList>
            <person name="Goeker M."/>
        </authorList>
    </citation>
    <scope>NUCLEOTIDE SEQUENCE [LARGE SCALE GENOMIC DNA]</scope>
    <source>
        <strain evidence="12 13">DSM 16618</strain>
    </source>
</reference>
<dbReference type="PANTHER" id="PTHR30347">
    <property type="entry name" value="POTASSIUM CHANNEL RELATED"/>
    <property type="match status" value="1"/>
</dbReference>
<dbReference type="InterPro" id="IPR049278">
    <property type="entry name" value="MS_channel_C"/>
</dbReference>
<keyword evidence="3" id="KW-1003">Cell membrane</keyword>
<feature type="transmembrane region" description="Helical" evidence="8">
    <location>
        <begin position="588"/>
        <end position="608"/>
    </location>
</feature>
<feature type="transmembrane region" description="Helical" evidence="8">
    <location>
        <begin position="361"/>
        <end position="381"/>
    </location>
</feature>
<dbReference type="AlphaFoldDB" id="A0A4Q7MRN6"/>
<evidence type="ECO:0000256" key="8">
    <source>
        <dbReference type="SAM" id="Phobius"/>
    </source>
</evidence>
<dbReference type="InterPro" id="IPR022249">
    <property type="entry name" value="DUF3772"/>
</dbReference>
<dbReference type="InterPro" id="IPR052702">
    <property type="entry name" value="MscS-like_channel"/>
</dbReference>
<comment type="subcellular location">
    <subcellularLocation>
        <location evidence="1">Cell membrane</location>
        <topology evidence="1">Multi-pass membrane protein</topology>
    </subcellularLocation>
</comment>
<dbReference type="SUPFAM" id="SSF50182">
    <property type="entry name" value="Sm-like ribonucleoproteins"/>
    <property type="match status" value="1"/>
</dbReference>
<feature type="region of interest" description="Disordered" evidence="7">
    <location>
        <begin position="796"/>
        <end position="816"/>
    </location>
</feature>
<dbReference type="InterPro" id="IPR023408">
    <property type="entry name" value="MscS_beta-dom_sf"/>
</dbReference>
<dbReference type="Pfam" id="PF12607">
    <property type="entry name" value="DUF3772"/>
    <property type="match status" value="1"/>
</dbReference>
<evidence type="ECO:0000256" key="2">
    <source>
        <dbReference type="ARBA" id="ARBA00008017"/>
    </source>
</evidence>
<comment type="similarity">
    <text evidence="2">Belongs to the MscS (TC 1.A.23) family.</text>
</comment>
<dbReference type="EMBL" id="SGWZ01000002">
    <property type="protein sequence ID" value="RZS70451.1"/>
    <property type="molecule type" value="Genomic_DNA"/>
</dbReference>
<evidence type="ECO:0000256" key="7">
    <source>
        <dbReference type="SAM" id="MobiDB-lite"/>
    </source>
</evidence>
<feature type="domain" description="DUF3772" evidence="10">
    <location>
        <begin position="140"/>
        <end position="200"/>
    </location>
</feature>
<dbReference type="InterPro" id="IPR006685">
    <property type="entry name" value="MscS_channel_2nd"/>
</dbReference>
<feature type="transmembrane region" description="Helical" evidence="8">
    <location>
        <begin position="413"/>
        <end position="438"/>
    </location>
</feature>
<feature type="transmembrane region" description="Helical" evidence="8">
    <location>
        <begin position="252"/>
        <end position="269"/>
    </location>
</feature>
<evidence type="ECO:0000256" key="6">
    <source>
        <dbReference type="ARBA" id="ARBA00023136"/>
    </source>
</evidence>
<feature type="domain" description="Mechanosensitive ion channel MscS C-terminal" evidence="11">
    <location>
        <begin position="707"/>
        <end position="786"/>
    </location>
</feature>
<dbReference type="Gene3D" id="1.10.287.1260">
    <property type="match status" value="1"/>
</dbReference>
<evidence type="ECO:0000256" key="3">
    <source>
        <dbReference type="ARBA" id="ARBA00022475"/>
    </source>
</evidence>
<dbReference type="RefSeq" id="WP_130487018.1">
    <property type="nucleotide sequence ID" value="NZ_CBCSEB010000001.1"/>
</dbReference>
<dbReference type="SUPFAM" id="SSF82861">
    <property type="entry name" value="Mechanosensitive channel protein MscS (YggB), transmembrane region"/>
    <property type="match status" value="1"/>
</dbReference>
<feature type="compositionally biased region" description="Pro residues" evidence="7">
    <location>
        <begin position="807"/>
        <end position="816"/>
    </location>
</feature>
<feature type="transmembrane region" description="Helical" evidence="8">
    <location>
        <begin position="289"/>
        <end position="312"/>
    </location>
</feature>
<dbReference type="Gene3D" id="2.30.30.60">
    <property type="match status" value="1"/>
</dbReference>
<accession>A0A4Q7MRN6</accession>
<feature type="transmembrane region" description="Helical" evidence="8">
    <location>
        <begin position="492"/>
        <end position="514"/>
    </location>
</feature>
<evidence type="ECO:0000256" key="5">
    <source>
        <dbReference type="ARBA" id="ARBA00022989"/>
    </source>
</evidence>
<feature type="transmembrane region" description="Helical" evidence="8">
    <location>
        <begin position="333"/>
        <end position="355"/>
    </location>
</feature>
<evidence type="ECO:0000256" key="4">
    <source>
        <dbReference type="ARBA" id="ARBA00022692"/>
    </source>
</evidence>
<feature type="transmembrane region" description="Helical" evidence="8">
    <location>
        <begin position="444"/>
        <end position="462"/>
    </location>
</feature>
<dbReference type="Proteomes" id="UP000292039">
    <property type="component" value="Unassembled WGS sequence"/>
</dbReference>
<comment type="caution">
    <text evidence="12">The sequence shown here is derived from an EMBL/GenBank/DDBJ whole genome shotgun (WGS) entry which is preliminary data.</text>
</comment>
<keyword evidence="4 8" id="KW-0812">Transmembrane</keyword>
<dbReference type="Pfam" id="PF21082">
    <property type="entry name" value="MS_channel_3rd"/>
    <property type="match status" value="1"/>
</dbReference>
<proteinExistence type="inferred from homology"/>